<evidence type="ECO:0000313" key="2">
    <source>
        <dbReference type="Proteomes" id="UP001056120"/>
    </source>
</evidence>
<dbReference type="EMBL" id="CM042027">
    <property type="protein sequence ID" value="KAI3802009.1"/>
    <property type="molecule type" value="Genomic_DNA"/>
</dbReference>
<sequence>MQNLDLLEEARDHAQIRETRYKQKIESHYNKRVKHESFKVGDLVLRNKDASRQEDAGNLGPKWEGPYQIAEAHRGGSYKLDDMEGNRLPRHWNAKHLRCFFI</sequence>
<proteinExistence type="predicted"/>
<comment type="caution">
    <text evidence="1">The sequence shown here is derived from an EMBL/GenBank/DDBJ whole genome shotgun (WGS) entry which is preliminary data.</text>
</comment>
<keyword evidence="2" id="KW-1185">Reference proteome</keyword>
<evidence type="ECO:0000313" key="1">
    <source>
        <dbReference type="EMBL" id="KAI3802009.1"/>
    </source>
</evidence>
<protein>
    <submittedName>
        <fullName evidence="1">Uncharacterized protein</fullName>
    </submittedName>
</protein>
<organism evidence="1 2">
    <name type="scientific">Smallanthus sonchifolius</name>
    <dbReference type="NCBI Taxonomy" id="185202"/>
    <lineage>
        <taxon>Eukaryota</taxon>
        <taxon>Viridiplantae</taxon>
        <taxon>Streptophyta</taxon>
        <taxon>Embryophyta</taxon>
        <taxon>Tracheophyta</taxon>
        <taxon>Spermatophyta</taxon>
        <taxon>Magnoliopsida</taxon>
        <taxon>eudicotyledons</taxon>
        <taxon>Gunneridae</taxon>
        <taxon>Pentapetalae</taxon>
        <taxon>asterids</taxon>
        <taxon>campanulids</taxon>
        <taxon>Asterales</taxon>
        <taxon>Asteraceae</taxon>
        <taxon>Asteroideae</taxon>
        <taxon>Heliantheae alliance</taxon>
        <taxon>Millerieae</taxon>
        <taxon>Smallanthus</taxon>
    </lineage>
</organism>
<gene>
    <name evidence="1" type="ORF">L1987_30131</name>
</gene>
<dbReference type="Proteomes" id="UP001056120">
    <property type="component" value="Linkage Group LG10"/>
</dbReference>
<reference evidence="2" key="1">
    <citation type="journal article" date="2022" name="Mol. Ecol. Resour.">
        <title>The genomes of chicory, endive, great burdock and yacon provide insights into Asteraceae palaeo-polyploidization history and plant inulin production.</title>
        <authorList>
            <person name="Fan W."/>
            <person name="Wang S."/>
            <person name="Wang H."/>
            <person name="Wang A."/>
            <person name="Jiang F."/>
            <person name="Liu H."/>
            <person name="Zhao H."/>
            <person name="Xu D."/>
            <person name="Zhang Y."/>
        </authorList>
    </citation>
    <scope>NUCLEOTIDE SEQUENCE [LARGE SCALE GENOMIC DNA]</scope>
    <source>
        <strain evidence="2">cv. Yunnan</strain>
    </source>
</reference>
<reference evidence="1 2" key="2">
    <citation type="journal article" date="2022" name="Mol. Ecol. Resour.">
        <title>The genomes of chicory, endive, great burdock and yacon provide insights into Asteraceae paleo-polyploidization history and plant inulin production.</title>
        <authorList>
            <person name="Fan W."/>
            <person name="Wang S."/>
            <person name="Wang H."/>
            <person name="Wang A."/>
            <person name="Jiang F."/>
            <person name="Liu H."/>
            <person name="Zhao H."/>
            <person name="Xu D."/>
            <person name="Zhang Y."/>
        </authorList>
    </citation>
    <scope>NUCLEOTIDE SEQUENCE [LARGE SCALE GENOMIC DNA]</scope>
    <source>
        <strain evidence="2">cv. Yunnan</strain>
        <tissue evidence="1">Leaves</tissue>
    </source>
</reference>
<name>A0ACB9I1Z8_9ASTR</name>
<accession>A0ACB9I1Z8</accession>